<comment type="caution">
    <text evidence="2">The sequence shown here is derived from an EMBL/GenBank/DDBJ whole genome shotgun (WGS) entry which is preliminary data.</text>
</comment>
<proteinExistence type="predicted"/>
<dbReference type="AlphaFoldDB" id="A0A151LZW2"/>
<protein>
    <submittedName>
        <fullName evidence="2">Uncharacterized protein</fullName>
    </submittedName>
</protein>
<gene>
    <name evidence="2" type="ORF">Y1Q_0011485</name>
</gene>
<sequence length="67" mass="7610">MAFRSPEPSLPFKRTAQLQKNRRLLPALRGGKSRTQIEQHVAAQEQPCTAADPSWFHPQQLEMDPKG</sequence>
<evidence type="ECO:0000256" key="1">
    <source>
        <dbReference type="SAM" id="MobiDB-lite"/>
    </source>
</evidence>
<dbReference type="EMBL" id="AKHW03006853">
    <property type="protein sequence ID" value="KYO17815.1"/>
    <property type="molecule type" value="Genomic_DNA"/>
</dbReference>
<feature type="region of interest" description="Disordered" evidence="1">
    <location>
        <begin position="42"/>
        <end position="67"/>
    </location>
</feature>
<evidence type="ECO:0000313" key="2">
    <source>
        <dbReference type="EMBL" id="KYO17815.1"/>
    </source>
</evidence>
<feature type="region of interest" description="Disordered" evidence="1">
    <location>
        <begin position="1"/>
        <end position="20"/>
    </location>
</feature>
<organism evidence="2 3">
    <name type="scientific">Alligator mississippiensis</name>
    <name type="common">American alligator</name>
    <dbReference type="NCBI Taxonomy" id="8496"/>
    <lineage>
        <taxon>Eukaryota</taxon>
        <taxon>Metazoa</taxon>
        <taxon>Chordata</taxon>
        <taxon>Craniata</taxon>
        <taxon>Vertebrata</taxon>
        <taxon>Euteleostomi</taxon>
        <taxon>Archelosauria</taxon>
        <taxon>Archosauria</taxon>
        <taxon>Crocodylia</taxon>
        <taxon>Alligatoridae</taxon>
        <taxon>Alligatorinae</taxon>
        <taxon>Alligator</taxon>
    </lineage>
</organism>
<name>A0A151LZW2_ALLMI</name>
<keyword evidence="3" id="KW-1185">Reference proteome</keyword>
<evidence type="ECO:0000313" key="3">
    <source>
        <dbReference type="Proteomes" id="UP000050525"/>
    </source>
</evidence>
<dbReference type="Proteomes" id="UP000050525">
    <property type="component" value="Unassembled WGS sequence"/>
</dbReference>
<reference evidence="2 3" key="1">
    <citation type="journal article" date="2012" name="Genome Biol.">
        <title>Sequencing three crocodilian genomes to illuminate the evolution of archosaurs and amniotes.</title>
        <authorList>
            <person name="St John J.A."/>
            <person name="Braun E.L."/>
            <person name="Isberg S.R."/>
            <person name="Miles L.G."/>
            <person name="Chong A.Y."/>
            <person name="Gongora J."/>
            <person name="Dalzell P."/>
            <person name="Moran C."/>
            <person name="Bed'hom B."/>
            <person name="Abzhanov A."/>
            <person name="Burgess S.C."/>
            <person name="Cooksey A.M."/>
            <person name="Castoe T.A."/>
            <person name="Crawford N.G."/>
            <person name="Densmore L.D."/>
            <person name="Drew J.C."/>
            <person name="Edwards S.V."/>
            <person name="Faircloth B.C."/>
            <person name="Fujita M.K."/>
            <person name="Greenwold M.J."/>
            <person name="Hoffmann F.G."/>
            <person name="Howard J.M."/>
            <person name="Iguchi T."/>
            <person name="Janes D.E."/>
            <person name="Khan S.Y."/>
            <person name="Kohno S."/>
            <person name="de Koning A.J."/>
            <person name="Lance S.L."/>
            <person name="McCarthy F.M."/>
            <person name="McCormack J.E."/>
            <person name="Merchant M.E."/>
            <person name="Peterson D.G."/>
            <person name="Pollock D.D."/>
            <person name="Pourmand N."/>
            <person name="Raney B.J."/>
            <person name="Roessler K.A."/>
            <person name="Sanford J.R."/>
            <person name="Sawyer R.H."/>
            <person name="Schmidt C.J."/>
            <person name="Triplett E.W."/>
            <person name="Tuberville T.D."/>
            <person name="Venegas-Anaya M."/>
            <person name="Howard J.T."/>
            <person name="Jarvis E.D."/>
            <person name="Guillette L.J.Jr."/>
            <person name="Glenn T.C."/>
            <person name="Green R.E."/>
            <person name="Ray D.A."/>
        </authorList>
    </citation>
    <scope>NUCLEOTIDE SEQUENCE [LARGE SCALE GENOMIC DNA]</scope>
    <source>
        <strain evidence="2">KSC_2009_1</strain>
    </source>
</reference>
<accession>A0A151LZW2</accession>